<keyword evidence="4" id="KW-0325">Glycoprotein</keyword>
<dbReference type="EMBL" id="VSRR010000576">
    <property type="protein sequence ID" value="MPC17299.1"/>
    <property type="molecule type" value="Genomic_DNA"/>
</dbReference>
<feature type="compositionally biased region" description="Acidic residues" evidence="6">
    <location>
        <begin position="25"/>
        <end position="35"/>
    </location>
</feature>
<dbReference type="InterPro" id="IPR029058">
    <property type="entry name" value="AB_hydrolase_fold"/>
</dbReference>
<dbReference type="EC" id="3.1.1.-" evidence="5"/>
<dbReference type="InterPro" id="IPR050309">
    <property type="entry name" value="Type-B_Carboxylest/Lipase"/>
</dbReference>
<dbReference type="PROSITE" id="PS00122">
    <property type="entry name" value="CARBOXYLESTERASE_B_1"/>
    <property type="match status" value="1"/>
</dbReference>
<evidence type="ECO:0000256" key="6">
    <source>
        <dbReference type="SAM" id="MobiDB-lite"/>
    </source>
</evidence>
<keyword evidence="3 5" id="KW-0378">Hydrolase</keyword>
<sequence>MEKETLQPAPSSLKTTPVHRVTQEREEEEEEEEEEAAARKRRQRPIIPLHVAAQRLLQNATHNSLLLHQNPEPADPWSGVRNGSLPIPKCPQLSSRVPGAIEGQEDCLYLNVYTPKPSPSNLPVMVYIHGGGFAISSAGEGGSPAPLMQKDIVLVTMNYRLGTLGFLSTNDNILPGNLGLKDQVLALQWVQDNIELFGGNPKQVTIFGVSAGGISVHFHILSPSSKGEVVTGL</sequence>
<evidence type="ECO:0000313" key="8">
    <source>
        <dbReference type="EMBL" id="MPC17299.1"/>
    </source>
</evidence>
<dbReference type="InterPro" id="IPR019826">
    <property type="entry name" value="Carboxylesterase_B_AS"/>
</dbReference>
<dbReference type="PROSITE" id="PS00941">
    <property type="entry name" value="CARBOXYLESTERASE_B_2"/>
    <property type="match status" value="1"/>
</dbReference>
<evidence type="ECO:0000313" key="9">
    <source>
        <dbReference type="Proteomes" id="UP000324222"/>
    </source>
</evidence>
<evidence type="ECO:0000256" key="4">
    <source>
        <dbReference type="ARBA" id="ARBA00023180"/>
    </source>
</evidence>
<keyword evidence="2" id="KW-0719">Serine esterase</keyword>
<dbReference type="OrthoDB" id="19653at2759"/>
<keyword evidence="9" id="KW-1185">Reference proteome</keyword>
<feature type="domain" description="Carboxylesterase type B" evidence="7">
    <location>
        <begin position="69"/>
        <end position="228"/>
    </location>
</feature>
<dbReference type="Gene3D" id="3.40.50.1820">
    <property type="entry name" value="alpha/beta hydrolase"/>
    <property type="match status" value="1"/>
</dbReference>
<protein>
    <recommendedName>
        <fullName evidence="5">Carboxylic ester hydrolase</fullName>
        <ecNumber evidence="5">3.1.1.-</ecNumber>
    </recommendedName>
</protein>
<dbReference type="Pfam" id="PF00135">
    <property type="entry name" value="COesterase"/>
    <property type="match status" value="1"/>
</dbReference>
<dbReference type="AlphaFoldDB" id="A0A5B7D7N9"/>
<dbReference type="InterPro" id="IPR002018">
    <property type="entry name" value="CarbesteraseB"/>
</dbReference>
<comment type="similarity">
    <text evidence="1 5">Belongs to the type-B carboxylesterase/lipase family.</text>
</comment>
<accession>A0A5B7D7N9</accession>
<evidence type="ECO:0000256" key="2">
    <source>
        <dbReference type="ARBA" id="ARBA00022487"/>
    </source>
</evidence>
<dbReference type="Proteomes" id="UP000324222">
    <property type="component" value="Unassembled WGS sequence"/>
</dbReference>
<evidence type="ECO:0000256" key="1">
    <source>
        <dbReference type="ARBA" id="ARBA00005964"/>
    </source>
</evidence>
<gene>
    <name evidence="8" type="primary">ESTF_2</name>
    <name evidence="8" type="ORF">E2C01_010150</name>
</gene>
<organism evidence="8 9">
    <name type="scientific">Portunus trituberculatus</name>
    <name type="common">Swimming crab</name>
    <name type="synonym">Neptunus trituberculatus</name>
    <dbReference type="NCBI Taxonomy" id="210409"/>
    <lineage>
        <taxon>Eukaryota</taxon>
        <taxon>Metazoa</taxon>
        <taxon>Ecdysozoa</taxon>
        <taxon>Arthropoda</taxon>
        <taxon>Crustacea</taxon>
        <taxon>Multicrustacea</taxon>
        <taxon>Malacostraca</taxon>
        <taxon>Eumalacostraca</taxon>
        <taxon>Eucarida</taxon>
        <taxon>Decapoda</taxon>
        <taxon>Pleocyemata</taxon>
        <taxon>Brachyura</taxon>
        <taxon>Eubrachyura</taxon>
        <taxon>Portunoidea</taxon>
        <taxon>Portunidae</taxon>
        <taxon>Portuninae</taxon>
        <taxon>Portunus</taxon>
    </lineage>
</organism>
<dbReference type="GO" id="GO:0052689">
    <property type="term" value="F:carboxylic ester hydrolase activity"/>
    <property type="evidence" value="ECO:0007669"/>
    <property type="project" value="UniProtKB-KW"/>
</dbReference>
<evidence type="ECO:0000259" key="7">
    <source>
        <dbReference type="Pfam" id="PF00135"/>
    </source>
</evidence>
<proteinExistence type="inferred from homology"/>
<evidence type="ECO:0000256" key="5">
    <source>
        <dbReference type="RuleBase" id="RU361235"/>
    </source>
</evidence>
<dbReference type="SUPFAM" id="SSF53474">
    <property type="entry name" value="alpha/beta-Hydrolases"/>
    <property type="match status" value="1"/>
</dbReference>
<comment type="caution">
    <text evidence="8">The sequence shown here is derived from an EMBL/GenBank/DDBJ whole genome shotgun (WGS) entry which is preliminary data.</text>
</comment>
<reference evidence="8 9" key="1">
    <citation type="submission" date="2019-05" db="EMBL/GenBank/DDBJ databases">
        <title>Another draft genome of Portunus trituberculatus and its Hox gene families provides insights of decapod evolution.</title>
        <authorList>
            <person name="Jeong J.-H."/>
            <person name="Song I."/>
            <person name="Kim S."/>
            <person name="Choi T."/>
            <person name="Kim D."/>
            <person name="Ryu S."/>
            <person name="Kim W."/>
        </authorList>
    </citation>
    <scope>NUCLEOTIDE SEQUENCE [LARGE SCALE GENOMIC DNA]</scope>
    <source>
        <tissue evidence="8">Muscle</tissue>
    </source>
</reference>
<name>A0A5B7D7N9_PORTR</name>
<dbReference type="InterPro" id="IPR019819">
    <property type="entry name" value="Carboxylesterase_B_CS"/>
</dbReference>
<evidence type="ECO:0000256" key="3">
    <source>
        <dbReference type="ARBA" id="ARBA00022801"/>
    </source>
</evidence>
<feature type="region of interest" description="Disordered" evidence="6">
    <location>
        <begin position="1"/>
        <end position="41"/>
    </location>
</feature>
<dbReference type="PANTHER" id="PTHR11559">
    <property type="entry name" value="CARBOXYLESTERASE"/>
    <property type="match status" value="1"/>
</dbReference>